<accession>A0A1V2LSA3</accession>
<feature type="compositionally biased region" description="Low complexity" evidence="6">
    <location>
        <begin position="253"/>
        <end position="265"/>
    </location>
</feature>
<reference evidence="9" key="1">
    <citation type="journal article" date="2017" name="Genome Announc.">
        <title>Genome sequences of Cyberlindnera fabianii 65, Pichia kudriavzevii 129, and Saccharomyces cerevisiae 131 isolated from fermented masau fruits in Zimbabwe.</title>
        <authorList>
            <person name="van Rijswijck I.M.H."/>
            <person name="Derks M.F.L."/>
            <person name="Abee T."/>
            <person name="de Ridder D."/>
            <person name="Smid E.J."/>
        </authorList>
    </citation>
    <scope>NUCLEOTIDE SEQUENCE [LARGE SCALE GENOMIC DNA]</scope>
    <source>
        <strain evidence="9">129</strain>
    </source>
</reference>
<evidence type="ECO:0000256" key="5">
    <source>
        <dbReference type="ARBA" id="ARBA00023242"/>
    </source>
</evidence>
<dbReference type="PANTHER" id="PTHR11945">
    <property type="entry name" value="MADS BOX PROTEIN"/>
    <property type="match status" value="1"/>
</dbReference>
<dbReference type="PRINTS" id="PR00404">
    <property type="entry name" value="MADSDOMAIN"/>
</dbReference>
<evidence type="ECO:0000256" key="4">
    <source>
        <dbReference type="ARBA" id="ARBA00023163"/>
    </source>
</evidence>
<evidence type="ECO:0000256" key="6">
    <source>
        <dbReference type="SAM" id="MobiDB-lite"/>
    </source>
</evidence>
<dbReference type="InterPro" id="IPR002100">
    <property type="entry name" value="TF_MADSbox"/>
</dbReference>
<keyword evidence="2" id="KW-0805">Transcription regulation</keyword>
<keyword evidence="5" id="KW-0539">Nucleus</keyword>
<evidence type="ECO:0000256" key="3">
    <source>
        <dbReference type="ARBA" id="ARBA00023125"/>
    </source>
</evidence>
<gene>
    <name evidence="8" type="ORF">BOH78_1228</name>
</gene>
<dbReference type="VEuPathDB" id="FungiDB:C5L36_0C10880"/>
<evidence type="ECO:0000256" key="1">
    <source>
        <dbReference type="ARBA" id="ARBA00004123"/>
    </source>
</evidence>
<dbReference type="GO" id="GO:0005634">
    <property type="term" value="C:nucleus"/>
    <property type="evidence" value="ECO:0007669"/>
    <property type="project" value="UniProtKB-SubCell"/>
</dbReference>
<dbReference type="SUPFAM" id="SSF55455">
    <property type="entry name" value="SRF-like"/>
    <property type="match status" value="1"/>
</dbReference>
<organism evidence="8 9">
    <name type="scientific">Pichia kudriavzevii</name>
    <name type="common">Yeast</name>
    <name type="synonym">Issatchenkia orientalis</name>
    <dbReference type="NCBI Taxonomy" id="4909"/>
    <lineage>
        <taxon>Eukaryota</taxon>
        <taxon>Fungi</taxon>
        <taxon>Dikarya</taxon>
        <taxon>Ascomycota</taxon>
        <taxon>Saccharomycotina</taxon>
        <taxon>Pichiomycetes</taxon>
        <taxon>Pichiales</taxon>
        <taxon>Pichiaceae</taxon>
        <taxon>Pichia</taxon>
    </lineage>
</organism>
<feature type="region of interest" description="Disordered" evidence="6">
    <location>
        <begin position="299"/>
        <end position="351"/>
    </location>
</feature>
<dbReference type="PANTHER" id="PTHR11945:SF534">
    <property type="entry name" value="MYOCYTE-SPECIFIC ENHANCER FACTOR 2"/>
    <property type="match status" value="1"/>
</dbReference>
<feature type="compositionally biased region" description="Acidic residues" evidence="6">
    <location>
        <begin position="169"/>
        <end position="194"/>
    </location>
</feature>
<dbReference type="Pfam" id="PF00319">
    <property type="entry name" value="SRF-TF"/>
    <property type="match status" value="1"/>
</dbReference>
<keyword evidence="4" id="KW-0804">Transcription</keyword>
<evidence type="ECO:0000259" key="7">
    <source>
        <dbReference type="PROSITE" id="PS50066"/>
    </source>
</evidence>
<name>A0A1V2LSA3_PICKU</name>
<dbReference type="InterPro" id="IPR036879">
    <property type="entry name" value="TF_MADSbox_sf"/>
</dbReference>
<feature type="compositionally biased region" description="Basic and acidic residues" evidence="6">
    <location>
        <begin position="327"/>
        <end position="336"/>
    </location>
</feature>
<feature type="compositionally biased region" description="Acidic residues" evidence="6">
    <location>
        <begin position="235"/>
        <end position="246"/>
    </location>
</feature>
<feature type="domain" description="MADS-box" evidence="7">
    <location>
        <begin position="1"/>
        <end position="61"/>
    </location>
</feature>
<dbReference type="PROSITE" id="PS50066">
    <property type="entry name" value="MADS_BOX_2"/>
    <property type="match status" value="1"/>
</dbReference>
<dbReference type="GO" id="GO:0000981">
    <property type="term" value="F:DNA-binding transcription factor activity, RNA polymerase II-specific"/>
    <property type="evidence" value="ECO:0007669"/>
    <property type="project" value="TreeGrafter"/>
</dbReference>
<feature type="compositionally biased region" description="Low complexity" evidence="6">
    <location>
        <begin position="299"/>
        <end position="309"/>
    </location>
</feature>
<comment type="caution">
    <text evidence="8">The sequence shown here is derived from an EMBL/GenBank/DDBJ whole genome shotgun (WGS) entry which is preliminary data.</text>
</comment>
<sequence>MGRRKISIEPLTDDRNRTVTFTKRKAGLFKKAHELSILCEVDIAVIIIGRNHKIYEYSSNDTEKILDRYESHLMDVHERKRPENFGNYKTTSRILDDSLIKGSSSMACSDNSGRTNSNYTKLMNKIYPSNVSTRNQRLIQAENKKLKMIGNGDSQERGDSGGNGKRNDDDYDDNYDDDDDDDRDDDDRDGDDRDGDGKGKAKGNGEHAVVKEGAEKKIIVKREKEDDDVGHYVEDGEDVASDDSDSQMDTVHSSSGSSGAGTVSGTELPNLSGELSALPSKYMDINSPINMFSGEWSIPIGSTPTTTTSHPLPLVGNKPSLAASKIGDSEKPHESPSAKSSYQIGKKHVSE</sequence>
<evidence type="ECO:0000256" key="2">
    <source>
        <dbReference type="ARBA" id="ARBA00023015"/>
    </source>
</evidence>
<dbReference type="GO" id="GO:0046983">
    <property type="term" value="F:protein dimerization activity"/>
    <property type="evidence" value="ECO:0007669"/>
    <property type="project" value="InterPro"/>
</dbReference>
<protein>
    <submittedName>
        <fullName evidence="8">Transcription factor SMP1</fullName>
    </submittedName>
</protein>
<feature type="region of interest" description="Disordered" evidence="6">
    <location>
        <begin position="144"/>
        <end position="268"/>
    </location>
</feature>
<dbReference type="GO" id="GO:0045944">
    <property type="term" value="P:positive regulation of transcription by RNA polymerase II"/>
    <property type="evidence" value="ECO:0007669"/>
    <property type="project" value="TreeGrafter"/>
</dbReference>
<evidence type="ECO:0000313" key="9">
    <source>
        <dbReference type="Proteomes" id="UP000189274"/>
    </source>
</evidence>
<dbReference type="SMART" id="SM00432">
    <property type="entry name" value="MADS"/>
    <property type="match status" value="1"/>
</dbReference>
<evidence type="ECO:0000313" key="8">
    <source>
        <dbReference type="EMBL" id="ONH76453.1"/>
    </source>
</evidence>
<dbReference type="EMBL" id="MQVM01000004">
    <property type="protein sequence ID" value="ONH76453.1"/>
    <property type="molecule type" value="Genomic_DNA"/>
</dbReference>
<dbReference type="GO" id="GO:0000978">
    <property type="term" value="F:RNA polymerase II cis-regulatory region sequence-specific DNA binding"/>
    <property type="evidence" value="ECO:0007669"/>
    <property type="project" value="TreeGrafter"/>
</dbReference>
<comment type="subcellular location">
    <subcellularLocation>
        <location evidence="1">Nucleus</location>
    </subcellularLocation>
</comment>
<dbReference type="Proteomes" id="UP000189274">
    <property type="component" value="Unassembled WGS sequence"/>
</dbReference>
<dbReference type="PROSITE" id="PS00350">
    <property type="entry name" value="MADS_BOX_1"/>
    <property type="match status" value="1"/>
</dbReference>
<keyword evidence="3" id="KW-0238">DNA-binding</keyword>
<proteinExistence type="predicted"/>
<dbReference type="Gene3D" id="3.40.1810.10">
    <property type="entry name" value="Transcription factor, MADS-box"/>
    <property type="match status" value="1"/>
</dbReference>
<dbReference type="AlphaFoldDB" id="A0A1V2LSA3"/>
<feature type="compositionally biased region" description="Basic and acidic residues" evidence="6">
    <location>
        <begin position="195"/>
        <end position="234"/>
    </location>
</feature>